<dbReference type="InterPro" id="IPR055414">
    <property type="entry name" value="LRR_R13L4/SHOC2-like"/>
</dbReference>
<evidence type="ECO:0000313" key="15">
    <source>
        <dbReference type="Proteomes" id="UP001164776"/>
    </source>
</evidence>
<keyword evidence="11" id="KW-0472">Membrane</keyword>
<evidence type="ECO:0000313" key="14">
    <source>
        <dbReference type="EMBL" id="KAJ1256937.1"/>
    </source>
</evidence>
<dbReference type="InterPro" id="IPR027417">
    <property type="entry name" value="P-loop_NTPase"/>
</dbReference>
<dbReference type="GO" id="GO:0005886">
    <property type="term" value="C:plasma membrane"/>
    <property type="evidence" value="ECO:0007669"/>
    <property type="project" value="UniProtKB-SubCell"/>
</dbReference>
<dbReference type="InterPro" id="IPR058922">
    <property type="entry name" value="WHD_DRP"/>
</dbReference>
<dbReference type="SUPFAM" id="SSF52058">
    <property type="entry name" value="L domain-like"/>
    <property type="match status" value="2"/>
</dbReference>
<dbReference type="SMART" id="SM00369">
    <property type="entry name" value="LRR_TYP"/>
    <property type="match status" value="5"/>
</dbReference>
<organism evidence="14 15">
    <name type="scientific">Paspalum vaginatum</name>
    <name type="common">seashore paspalum</name>
    <dbReference type="NCBI Taxonomy" id="158149"/>
    <lineage>
        <taxon>Eukaryota</taxon>
        <taxon>Viridiplantae</taxon>
        <taxon>Streptophyta</taxon>
        <taxon>Embryophyta</taxon>
        <taxon>Tracheophyta</taxon>
        <taxon>Spermatophyta</taxon>
        <taxon>Magnoliopsida</taxon>
        <taxon>Liliopsida</taxon>
        <taxon>Poales</taxon>
        <taxon>Poaceae</taxon>
        <taxon>PACMAD clade</taxon>
        <taxon>Panicoideae</taxon>
        <taxon>Andropogonodae</taxon>
        <taxon>Paspaleae</taxon>
        <taxon>Paspalinae</taxon>
        <taxon>Paspalum</taxon>
    </lineage>
</organism>
<dbReference type="PANTHER" id="PTHR45707">
    <property type="entry name" value="C2 CALCIUM/LIPID-BINDING PLANT PHOSPHORIBOSYLTRANSFERASE FAMILY PROTEIN"/>
    <property type="match status" value="1"/>
</dbReference>
<keyword evidence="15" id="KW-1185">Reference proteome</keyword>
<evidence type="ECO:0000256" key="2">
    <source>
        <dbReference type="ARBA" id="ARBA00022614"/>
    </source>
</evidence>
<dbReference type="InterPro" id="IPR042197">
    <property type="entry name" value="Apaf_helical"/>
</dbReference>
<comment type="subcellular location">
    <subcellularLocation>
        <location evidence="1">Cell membrane</location>
        <topology evidence="1">Single-pass membrane protein</topology>
    </subcellularLocation>
</comment>
<dbReference type="PANTHER" id="PTHR45707:SF76">
    <property type="entry name" value="PROTEIN KINASE DOMAIN-CONTAINING PROTEIN"/>
    <property type="match status" value="1"/>
</dbReference>
<dbReference type="GO" id="GO:0005524">
    <property type="term" value="F:ATP binding"/>
    <property type="evidence" value="ECO:0007669"/>
    <property type="project" value="UniProtKB-UniRule"/>
</dbReference>
<dbReference type="InterPro" id="IPR032675">
    <property type="entry name" value="LRR_dom_sf"/>
</dbReference>
<gene>
    <name evidence="14" type="ORF">BS78_K259900</name>
</gene>
<dbReference type="OrthoDB" id="608304at2759"/>
<dbReference type="InterPro" id="IPR000719">
    <property type="entry name" value="Prot_kinase_dom"/>
</dbReference>
<evidence type="ECO:0000256" key="3">
    <source>
        <dbReference type="ARBA" id="ARBA00022679"/>
    </source>
</evidence>
<dbReference type="Gene3D" id="1.10.510.10">
    <property type="entry name" value="Transferase(Phosphotransferase) domain 1"/>
    <property type="match status" value="1"/>
</dbReference>
<dbReference type="InterPro" id="IPR011009">
    <property type="entry name" value="Kinase-like_dom_sf"/>
</dbReference>
<dbReference type="FunFam" id="3.30.200.20:FF:000465">
    <property type="entry name" value="Cysteine-rich receptor-like protein kinase 6"/>
    <property type="match status" value="1"/>
</dbReference>
<feature type="binding site" evidence="12">
    <location>
        <position position="46"/>
    </location>
    <ligand>
        <name>ATP</name>
        <dbReference type="ChEBI" id="CHEBI:30616"/>
    </ligand>
</feature>
<dbReference type="PROSITE" id="PS00108">
    <property type="entry name" value="PROTEIN_KINASE_ST"/>
    <property type="match status" value="1"/>
</dbReference>
<dbReference type="GO" id="GO:0009626">
    <property type="term" value="P:plant-type hypersensitive response"/>
    <property type="evidence" value="ECO:0007669"/>
    <property type="project" value="UniProtKB-ARBA"/>
</dbReference>
<dbReference type="Pfam" id="PF23598">
    <property type="entry name" value="LRR_14"/>
    <property type="match status" value="1"/>
</dbReference>
<dbReference type="SUPFAM" id="SSF52540">
    <property type="entry name" value="P-loop containing nucleoside triphosphate hydrolases"/>
    <property type="match status" value="1"/>
</dbReference>
<dbReference type="Pfam" id="PF00069">
    <property type="entry name" value="Pkinase"/>
    <property type="match status" value="1"/>
</dbReference>
<dbReference type="Gene3D" id="3.30.200.20">
    <property type="entry name" value="Phosphorylase Kinase, domain 1"/>
    <property type="match status" value="1"/>
</dbReference>
<feature type="domain" description="Protein kinase" evidence="13">
    <location>
        <begin position="18"/>
        <end position="305"/>
    </location>
</feature>
<comment type="caution">
    <text evidence="14">The sequence shown here is derived from an EMBL/GenBank/DDBJ whole genome shotgun (WGS) entry which is preliminary data.</text>
</comment>
<proteinExistence type="predicted"/>
<dbReference type="InterPro" id="IPR008271">
    <property type="entry name" value="Ser/Thr_kinase_AS"/>
</dbReference>
<dbReference type="InterPro" id="IPR003591">
    <property type="entry name" value="Leu-rich_rpt_typical-subtyp"/>
</dbReference>
<evidence type="ECO:0000256" key="4">
    <source>
        <dbReference type="ARBA" id="ARBA00022692"/>
    </source>
</evidence>
<evidence type="ECO:0000256" key="8">
    <source>
        <dbReference type="ARBA" id="ARBA00022821"/>
    </source>
</evidence>
<reference evidence="14 15" key="1">
    <citation type="submission" date="2022-10" db="EMBL/GenBank/DDBJ databases">
        <title>WGS assembly of Paspalum vaginatum 540-79.</title>
        <authorList>
            <person name="Sun G."/>
            <person name="Wase N."/>
            <person name="Shu S."/>
            <person name="Jenkins J."/>
            <person name="Zhou B."/>
            <person name="Torres-Rodriguez J."/>
            <person name="Chen C."/>
            <person name="Sandor L."/>
            <person name="Plott C."/>
            <person name="Yoshinga Y."/>
            <person name="Daum C."/>
            <person name="Qi P."/>
            <person name="Barry K."/>
            <person name="Lipzen A."/>
            <person name="Berry L."/>
            <person name="Pedersen C."/>
            <person name="Gottilla T."/>
            <person name="Foltz A."/>
            <person name="Yu H."/>
            <person name="O'Malley R."/>
            <person name="Zhang C."/>
            <person name="Devos K."/>
            <person name="Sigmon B."/>
            <person name="Yu B."/>
            <person name="Obata T."/>
            <person name="Schmutz J."/>
            <person name="Schnable J."/>
        </authorList>
    </citation>
    <scope>NUCLEOTIDE SEQUENCE [LARGE SCALE GENOMIC DNA]</scope>
    <source>
        <strain evidence="15">cv. 540-79</strain>
    </source>
</reference>
<dbReference type="InterPro" id="IPR006553">
    <property type="entry name" value="Leu-rich_rpt_Cys-con_subtyp"/>
</dbReference>
<dbReference type="Gene3D" id="1.10.8.430">
    <property type="entry name" value="Helical domain of apoptotic protease-activating factors"/>
    <property type="match status" value="1"/>
</dbReference>
<dbReference type="EMBL" id="MU629454">
    <property type="protein sequence ID" value="KAJ1256937.1"/>
    <property type="molecule type" value="Genomic_DNA"/>
</dbReference>
<keyword evidence="9 12" id="KW-0067">ATP-binding</keyword>
<evidence type="ECO:0000256" key="6">
    <source>
        <dbReference type="ARBA" id="ARBA00022741"/>
    </source>
</evidence>
<dbReference type="GO" id="GO:0004672">
    <property type="term" value="F:protein kinase activity"/>
    <property type="evidence" value="ECO:0007669"/>
    <property type="project" value="InterPro"/>
</dbReference>
<dbReference type="Pfam" id="PF23559">
    <property type="entry name" value="WHD_DRP"/>
    <property type="match status" value="1"/>
</dbReference>
<evidence type="ECO:0000256" key="1">
    <source>
        <dbReference type="ARBA" id="ARBA00004162"/>
    </source>
</evidence>
<dbReference type="PROSITE" id="PS51450">
    <property type="entry name" value="LRR"/>
    <property type="match status" value="1"/>
</dbReference>
<dbReference type="AlphaFoldDB" id="A0A9W7XE29"/>
<dbReference type="GO" id="GO:0043531">
    <property type="term" value="F:ADP binding"/>
    <property type="evidence" value="ECO:0007669"/>
    <property type="project" value="InterPro"/>
</dbReference>
<keyword evidence="7" id="KW-0418">Kinase</keyword>
<dbReference type="PROSITE" id="PS50011">
    <property type="entry name" value="PROTEIN_KINASE_DOM"/>
    <property type="match status" value="1"/>
</dbReference>
<dbReference type="Pfam" id="PF00560">
    <property type="entry name" value="LRR_1"/>
    <property type="match status" value="2"/>
</dbReference>
<dbReference type="Pfam" id="PF25013">
    <property type="entry name" value="LRR_Zer-1"/>
    <property type="match status" value="1"/>
</dbReference>
<accession>A0A9W7XE29</accession>
<keyword evidence="4" id="KW-0812">Transmembrane</keyword>
<dbReference type="SMART" id="SM00367">
    <property type="entry name" value="LRR_CC"/>
    <property type="match status" value="5"/>
</dbReference>
<keyword evidence="5" id="KW-0677">Repeat</keyword>
<keyword evidence="6 12" id="KW-0547">Nucleotide-binding</keyword>
<keyword evidence="2" id="KW-0433">Leucine-rich repeat</keyword>
<sequence length="1172" mass="133202">METEEVPFQLLREITNDFSEQRKIGEGAFGEVYKGVTKNGEDVAVKVLRNVKQDIGYKQFKNELYNLMKVKHNNVVQFIGYCYETEKTSEIHNGTTVPVEVTHRALCFEYLHNGSLRMYLSDESCGLDWHTRYKIIEGTCEGLKHIHEGLEKPLYHLDLKPDNILLDENMVPKIADFGLSRIFGDELTRTIQSPIGTLGFQPPEYIEKREVSEKFDVFSLGVVMIRIVSGQGGYSKYPTMSKEEFIDQVKKEWRDKLQKTCGTESMLEKCCDQVVKCTHIALKCIETNSQERPNIGEIIDTLNAIGTGDVEIPPKGCRGTFSGMTMDAEKRTELKERIDYHQDYLDVGEELVGRTEEKNRIMNLLMSITQKLAILPIYGIGGIGKTTFARMIYNDIKLKNYAQVWVDVSQRFDLNRIRNSIISQLHESENKANGRKMVSSCLTKARPVENILIVLDDLWEDNPVKLEELKDDILYHDGSNTIVIVTTRSKRVAEKICTNFMKPYKIEFLTDDMCWDIIKQRSGFEGNVDKDYLLDIGREIARKCGGVALAAKSLGFMLKSMASYQWKQANDNDIWNESVSQDSSMPNHVLQSLKLSYESMDQYLNLKKCFTYCGIFPKGHKIEKDVLIHQWISLGFIKPTKLMSTVEVSEKYVAQLVGLSFLEYSNLPQTYRPYGEHDTLFTMHDLVHDLAISILGGEILDQSKQGNTRGSACLYALLNDCTKPLELCSSSPERLRALRFLGCLGIELRGDALAAAESLQVLDLSDCLIQKLPDCIGELKQLRYLNAPMIQDTMVPECITKLSNLMYLNLSRSPTILALPESIGEMESLVYLDLSGCSGIGKLPESFGELKNLEYMDFTECSNVKGVSECLAKLTKLQYLNLSYCKHIGNIPSALGSLIELQYLNLSCSSYIQFEDGRDVVELLGCLTKLKYLNLSAAQLSFFSVLPEALGRLTELRYLNLSDHIMLTKMPRSFVNLRSLVHLDLSKCCHIKGVPEALSGLTKLQYLDLSECSDPKYTLQNSLQGLQDVLGNLKELRYLDLHCCLKSIFGDQAVYERDSFLGNICNLTNLEYLDLSHNDNLYSLPETICNLKKLHTLDLTLCTNLQRLPVSISEIDSLKFLYTLNCWKLDKSTYLSTRIIPSYYHILWSVPVMTNPVATFFNSRMKILLPWR</sequence>
<evidence type="ECO:0000256" key="12">
    <source>
        <dbReference type="PROSITE-ProRule" id="PRU10141"/>
    </source>
</evidence>
<name>A0A9W7XE29_9POAL</name>
<evidence type="ECO:0000259" key="13">
    <source>
        <dbReference type="PROSITE" id="PS50011"/>
    </source>
</evidence>
<dbReference type="PRINTS" id="PR00364">
    <property type="entry name" value="DISEASERSIST"/>
</dbReference>
<evidence type="ECO:0000256" key="5">
    <source>
        <dbReference type="ARBA" id="ARBA00022737"/>
    </source>
</evidence>
<dbReference type="InterPro" id="IPR036388">
    <property type="entry name" value="WH-like_DNA-bd_sf"/>
</dbReference>
<dbReference type="Pfam" id="PF00931">
    <property type="entry name" value="NB-ARC"/>
    <property type="match status" value="1"/>
</dbReference>
<evidence type="ECO:0000256" key="9">
    <source>
        <dbReference type="ARBA" id="ARBA00022840"/>
    </source>
</evidence>
<dbReference type="Proteomes" id="UP001164776">
    <property type="component" value="Unassembled WGS sequence"/>
</dbReference>
<protein>
    <recommendedName>
        <fullName evidence="13">Protein kinase domain-containing protein</fullName>
    </recommendedName>
</protein>
<dbReference type="InterPro" id="IPR001611">
    <property type="entry name" value="Leu-rich_rpt"/>
</dbReference>
<keyword evidence="10" id="KW-1133">Transmembrane helix</keyword>
<keyword evidence="3" id="KW-0808">Transferase</keyword>
<dbReference type="FunFam" id="1.10.510.10:FF:000870">
    <property type="entry name" value="OSJNBa0016N04.16-like protein"/>
    <property type="match status" value="1"/>
</dbReference>
<dbReference type="InterPro" id="IPR017441">
    <property type="entry name" value="Protein_kinase_ATP_BS"/>
</dbReference>
<evidence type="ECO:0000256" key="11">
    <source>
        <dbReference type="ARBA" id="ARBA00023136"/>
    </source>
</evidence>
<dbReference type="GO" id="GO:0042742">
    <property type="term" value="P:defense response to bacterium"/>
    <property type="evidence" value="ECO:0007669"/>
    <property type="project" value="UniProtKB-ARBA"/>
</dbReference>
<keyword evidence="8" id="KW-0611">Plant defense</keyword>
<dbReference type="Gene3D" id="3.40.50.300">
    <property type="entry name" value="P-loop containing nucleotide triphosphate hydrolases"/>
    <property type="match status" value="1"/>
</dbReference>
<evidence type="ECO:0000256" key="10">
    <source>
        <dbReference type="ARBA" id="ARBA00022989"/>
    </source>
</evidence>
<dbReference type="SMART" id="SM00220">
    <property type="entry name" value="S_TKc"/>
    <property type="match status" value="1"/>
</dbReference>
<dbReference type="GO" id="GO:0002758">
    <property type="term" value="P:innate immune response-activating signaling pathway"/>
    <property type="evidence" value="ECO:0007669"/>
    <property type="project" value="UniProtKB-ARBA"/>
</dbReference>
<dbReference type="FunFam" id="1.10.10.10:FF:000322">
    <property type="entry name" value="Probable disease resistance protein At1g63360"/>
    <property type="match status" value="1"/>
</dbReference>
<dbReference type="SUPFAM" id="SSF56112">
    <property type="entry name" value="Protein kinase-like (PK-like)"/>
    <property type="match status" value="1"/>
</dbReference>
<dbReference type="Gene3D" id="3.80.10.10">
    <property type="entry name" value="Ribonuclease Inhibitor"/>
    <property type="match status" value="2"/>
</dbReference>
<evidence type="ECO:0000256" key="7">
    <source>
        <dbReference type="ARBA" id="ARBA00022777"/>
    </source>
</evidence>
<dbReference type="Gene3D" id="1.10.10.10">
    <property type="entry name" value="Winged helix-like DNA-binding domain superfamily/Winged helix DNA-binding domain"/>
    <property type="match status" value="1"/>
</dbReference>
<dbReference type="PROSITE" id="PS00107">
    <property type="entry name" value="PROTEIN_KINASE_ATP"/>
    <property type="match status" value="1"/>
</dbReference>
<dbReference type="InterPro" id="IPR002182">
    <property type="entry name" value="NB-ARC"/>
</dbReference>
<dbReference type="InterPro" id="IPR056845">
    <property type="entry name" value="LRR_Zer-1"/>
</dbReference>